<keyword evidence="7" id="KW-0943">RNA-mediated gene silencing</keyword>
<dbReference type="GO" id="GO:0071038">
    <property type="term" value="P:TRAMP-dependent tRNA surveillance pathway"/>
    <property type="evidence" value="ECO:0000318"/>
    <property type="project" value="GO_Central"/>
</dbReference>
<dbReference type="OMA" id="EPVAANC"/>
<dbReference type="GO" id="GO:0071036">
    <property type="term" value="P:nuclear polyadenylation-dependent snoRNA catabolic process"/>
    <property type="evidence" value="ECO:0000318"/>
    <property type="project" value="GO_Central"/>
</dbReference>
<dbReference type="InterPro" id="IPR002121">
    <property type="entry name" value="HRDC_dom"/>
</dbReference>
<dbReference type="InterPro" id="IPR045092">
    <property type="entry name" value="Rrp6-like"/>
</dbReference>
<dbReference type="Gene3D" id="1.10.150.80">
    <property type="entry name" value="HRDC domain"/>
    <property type="match status" value="1"/>
</dbReference>
<dbReference type="KEGG" id="sly:101243936"/>
<feature type="region of interest" description="Disordered" evidence="11">
    <location>
        <begin position="682"/>
        <end position="709"/>
    </location>
</feature>
<dbReference type="RefSeq" id="XP_004248555.1">
    <property type="nucleotide sequence ID" value="XM_004248507.5"/>
</dbReference>
<dbReference type="InParanoid" id="A0A3Q7IE22"/>
<feature type="region of interest" description="Disordered" evidence="11">
    <location>
        <begin position="1"/>
        <end position="35"/>
    </location>
</feature>
<dbReference type="FunFam" id="1.10.150.80:FF:000001">
    <property type="entry name" value="Putative exosome component 10"/>
    <property type="match status" value="1"/>
</dbReference>
<evidence type="ECO:0000256" key="10">
    <source>
        <dbReference type="SAM" id="Coils"/>
    </source>
</evidence>
<evidence type="ECO:0000256" key="3">
    <source>
        <dbReference type="ARBA" id="ARBA00022722"/>
    </source>
</evidence>
<evidence type="ECO:0000256" key="6">
    <source>
        <dbReference type="ARBA" id="ARBA00022839"/>
    </source>
</evidence>
<evidence type="ECO:0000256" key="4">
    <source>
        <dbReference type="ARBA" id="ARBA00022801"/>
    </source>
</evidence>
<dbReference type="InterPro" id="IPR044876">
    <property type="entry name" value="HRDC_dom_sf"/>
</dbReference>
<dbReference type="Pfam" id="PF08066">
    <property type="entry name" value="PMC2NT"/>
    <property type="match status" value="1"/>
</dbReference>
<keyword evidence="10" id="KW-0175">Coiled coil</keyword>
<comment type="subcellular location">
    <subcellularLocation>
        <location evidence="1">Nucleus</location>
    </subcellularLocation>
</comment>
<dbReference type="GO" id="GO:0071051">
    <property type="term" value="P:poly(A)-dependent snoRNA 3'-end processing"/>
    <property type="evidence" value="ECO:0000318"/>
    <property type="project" value="GO_Central"/>
</dbReference>
<evidence type="ECO:0000259" key="12">
    <source>
        <dbReference type="PROSITE" id="PS50967"/>
    </source>
</evidence>
<dbReference type="GO" id="GO:0071039">
    <property type="term" value="P:nuclear polyadenylation-dependent CUT catabolic process"/>
    <property type="evidence" value="ECO:0000318"/>
    <property type="project" value="GO_Central"/>
</dbReference>
<evidence type="ECO:0000313" key="13">
    <source>
        <dbReference type="EnsemblPlants" id="Solyc10g018520.1.1.1"/>
    </source>
</evidence>
<dbReference type="Gramene" id="Solyc10g018520.1.1">
    <property type="protein sequence ID" value="Solyc10g018520.1.1.1"/>
    <property type="gene ID" value="Solyc10g018520.1"/>
</dbReference>
<feature type="compositionally biased region" description="Basic and acidic residues" evidence="11">
    <location>
        <begin position="770"/>
        <end position="793"/>
    </location>
</feature>
<dbReference type="FunFam" id="3.30.420.10:FF:000065">
    <property type="entry name" value="Protein RRP6-like 2 isoform A"/>
    <property type="match status" value="1"/>
</dbReference>
<dbReference type="InterPro" id="IPR049559">
    <property type="entry name" value="Rrp6p-like_exo"/>
</dbReference>
<protein>
    <recommendedName>
        <fullName evidence="12">HRDC domain-containing protein</fullName>
    </recommendedName>
</protein>
<dbReference type="PANTHER" id="PTHR12124">
    <property type="entry name" value="POLYMYOSITIS/SCLERODERMA AUTOANTIGEN-RELATED"/>
    <property type="match status" value="1"/>
</dbReference>
<evidence type="ECO:0000256" key="8">
    <source>
        <dbReference type="ARBA" id="ARBA00023242"/>
    </source>
</evidence>
<dbReference type="OrthoDB" id="2250022at2759"/>
<dbReference type="InterPro" id="IPR036397">
    <property type="entry name" value="RNaseH_sf"/>
</dbReference>
<dbReference type="GO" id="GO:0000175">
    <property type="term" value="F:3'-5'-RNA exonuclease activity"/>
    <property type="evidence" value="ECO:0000318"/>
    <property type="project" value="GO_Central"/>
</dbReference>
<keyword evidence="4" id="KW-0378">Hydrolase</keyword>
<dbReference type="AlphaFoldDB" id="A0A3Q7IE22"/>
<dbReference type="EnsemblPlants" id="Solyc10g018520.1.1">
    <property type="protein sequence ID" value="Solyc10g018520.1.1.1"/>
    <property type="gene ID" value="Solyc10g018520.1"/>
</dbReference>
<dbReference type="Gene3D" id="3.30.420.10">
    <property type="entry name" value="Ribonuclease H-like superfamily/Ribonuclease H"/>
    <property type="match status" value="1"/>
</dbReference>
<feature type="domain" description="HRDC" evidence="12">
    <location>
        <begin position="452"/>
        <end position="532"/>
    </location>
</feature>
<dbReference type="GO" id="GO:0000467">
    <property type="term" value="P:exonucleolytic trimming to generate mature 3'-end of 5.8S rRNA from tricistronic rRNA transcript (SSU-rRNA, 5.8S rRNA, LSU-rRNA)"/>
    <property type="evidence" value="ECO:0000318"/>
    <property type="project" value="GO_Central"/>
</dbReference>
<dbReference type="GO" id="GO:0005730">
    <property type="term" value="C:nucleolus"/>
    <property type="evidence" value="ECO:0000318"/>
    <property type="project" value="GO_Central"/>
</dbReference>
<dbReference type="SUPFAM" id="SSF47819">
    <property type="entry name" value="HRDC-like"/>
    <property type="match status" value="1"/>
</dbReference>
<dbReference type="PROSITE" id="PS50967">
    <property type="entry name" value="HRDC"/>
    <property type="match status" value="1"/>
</dbReference>
<evidence type="ECO:0000256" key="11">
    <source>
        <dbReference type="SAM" id="MobiDB-lite"/>
    </source>
</evidence>
<dbReference type="PANTHER" id="PTHR12124:SF47">
    <property type="entry name" value="EXOSOME COMPONENT 10"/>
    <property type="match status" value="1"/>
</dbReference>
<evidence type="ECO:0000256" key="7">
    <source>
        <dbReference type="ARBA" id="ARBA00023158"/>
    </source>
</evidence>
<reference evidence="13" key="2">
    <citation type="submission" date="2019-01" db="UniProtKB">
        <authorList>
            <consortium name="EnsemblPlants"/>
        </authorList>
    </citation>
    <scope>IDENTIFICATION</scope>
    <source>
        <strain evidence="13">cv. Heinz 1706</strain>
    </source>
</reference>
<dbReference type="Proteomes" id="UP000004994">
    <property type="component" value="Chromosome 10"/>
</dbReference>
<proteinExistence type="inferred from homology"/>
<comment type="similarity">
    <text evidence="9">Belongs to the exosome component 10/RRP6 family.</text>
</comment>
<dbReference type="PaxDb" id="4081-Solyc10g018520.1.1"/>
<dbReference type="GO" id="GO:0071044">
    <property type="term" value="P:histone mRNA catabolic process"/>
    <property type="evidence" value="ECO:0000318"/>
    <property type="project" value="GO_Central"/>
</dbReference>
<feature type="compositionally biased region" description="Basic and acidic residues" evidence="11">
    <location>
        <begin position="801"/>
        <end position="827"/>
    </location>
</feature>
<dbReference type="SMR" id="A0A3Q7IE22"/>
<name>A0A3Q7IE22_SOLLC</name>
<keyword evidence="14" id="KW-1185">Reference proteome</keyword>
<evidence type="ECO:0000256" key="1">
    <source>
        <dbReference type="ARBA" id="ARBA00004123"/>
    </source>
</evidence>
<evidence type="ECO:0000256" key="5">
    <source>
        <dbReference type="ARBA" id="ARBA00022835"/>
    </source>
</evidence>
<evidence type="ECO:0000313" key="14">
    <source>
        <dbReference type="Proteomes" id="UP000004994"/>
    </source>
</evidence>
<dbReference type="GO" id="GO:0071035">
    <property type="term" value="P:nuclear polyadenylation-dependent rRNA catabolic process"/>
    <property type="evidence" value="ECO:0000318"/>
    <property type="project" value="GO_Central"/>
</dbReference>
<dbReference type="FunCoup" id="A0A3Q7IE22">
    <property type="interactions" value="3831"/>
</dbReference>
<dbReference type="InterPro" id="IPR012588">
    <property type="entry name" value="Exosome-assoc_fac_Rrp6_N"/>
</dbReference>
<dbReference type="SMART" id="SM00341">
    <property type="entry name" value="HRDC"/>
    <property type="match status" value="1"/>
</dbReference>
<keyword evidence="5" id="KW-0271">Exosome</keyword>
<feature type="coiled-coil region" evidence="10">
    <location>
        <begin position="522"/>
        <end position="549"/>
    </location>
</feature>
<keyword evidence="3" id="KW-0540">Nuclease</keyword>
<dbReference type="STRING" id="4081.A0A3Q7IE22"/>
<dbReference type="GO" id="GO:0080188">
    <property type="term" value="P:gene silencing by siRNA-directed DNA methylation"/>
    <property type="evidence" value="ECO:0007669"/>
    <property type="project" value="UniProtKB-ARBA"/>
</dbReference>
<dbReference type="InterPro" id="IPR012337">
    <property type="entry name" value="RNaseH-like_sf"/>
</dbReference>
<dbReference type="Pfam" id="PF01612">
    <property type="entry name" value="DNA_pol_A_exo1"/>
    <property type="match status" value="1"/>
</dbReference>
<accession>A0A3Q7IE22</accession>
<evidence type="ECO:0000256" key="2">
    <source>
        <dbReference type="ARBA" id="ARBA00022552"/>
    </source>
</evidence>
<gene>
    <name evidence="13" type="primary">LOC101243936</name>
</gene>
<dbReference type="InterPro" id="IPR010997">
    <property type="entry name" value="HRDC-like_sf"/>
</dbReference>
<keyword evidence="8" id="KW-0539">Nucleus</keyword>
<dbReference type="GO" id="GO:0071037">
    <property type="term" value="P:nuclear polyadenylation-dependent snRNA catabolic process"/>
    <property type="evidence" value="ECO:0000318"/>
    <property type="project" value="GO_Central"/>
</dbReference>
<sequence length="861" mass="96835">MEIDSPEGNGEDTLSKVTSGPLPSAVTKLSGSSRGIPTDRDFHFYNNFSEFRTPISQIDKKSKEILDKVGQLSELWGKPISCPEDPDDEESEEWLVNINDDVLEKLASSLDEFKLLRKKEEETGMKMEDDSESGFQLVGRKKKKSEEKVKVAVKGKPKIPFHIPTIPKPQDAYKIIVNNTNQPFEHVWLQRSEDGSRFVHPLEKFTPSDFVETAGIIEPVKPPPLEDTPFKLVEEVKDLKLLANKLRSVDEFAVDLEHNQYRSFQGLTCLMQISTRTEDFVVDTLKLRVHIGPYLRDVFKDHKKKKVMHGADRDIVWLQRDFGIYVCNMFDTGQASRILKLERNSLEHLLQHFCEVTANKEYQNADWRLRPLPAEMMKYAREDTHYLLYIYDVMRMKLLSLDAGDGSPESPDDPLVEVYKRSYDICMQMYEKELLTDTSYQHIYGLQGAGFNAQQLAVVAGLHGWRDVIARAEDESTGYVLPNKTLTEIAKQMPLTPSKLKGMMKSKHPYVERNLGSVVSIIRASVQNSAAYEAAAEQLKERRLELRAEETIVATEGAEMSLEITEPPGDTSDRHNEYGGLKGTSSGQVEVTIQAIKKPSRGLGMLLGSTAKRKMQPDKKEAEEIQVQQIKSLVSFPFHPFSGSIEQIQQAATVPAKPLEINHREEEPVAANCKTDVITVETDSDDGESVKGELSTGGQENSSAMPVVTSKSEDVILLETDSDCEESGKDDSEVTNNQPECGENKNVLSVEMDEGGENMPLSINKKSKGKLAEKPQAHEGELKVEGFDYEAARKQVVFGEDPGKQQAEREGDESRRSRNEKGNKKDLLLGQPPKIEEAADFQQGRRRQAFPASGNRSYTFR</sequence>
<evidence type="ECO:0000256" key="9">
    <source>
        <dbReference type="ARBA" id="ARBA00043957"/>
    </source>
</evidence>
<dbReference type="InterPro" id="IPR002562">
    <property type="entry name" value="3'-5'_exonuclease_dom"/>
</dbReference>
<dbReference type="GO" id="GO:0071040">
    <property type="term" value="P:nuclear polyadenylation-dependent antisense transcript catabolic process"/>
    <property type="evidence" value="ECO:0000318"/>
    <property type="project" value="GO_Central"/>
</dbReference>
<dbReference type="GO" id="GO:0000176">
    <property type="term" value="C:nuclear exosome (RNase complex)"/>
    <property type="evidence" value="ECO:0000318"/>
    <property type="project" value="GO_Central"/>
</dbReference>
<dbReference type="GO" id="GO:0000166">
    <property type="term" value="F:nucleotide binding"/>
    <property type="evidence" value="ECO:0007669"/>
    <property type="project" value="InterPro"/>
</dbReference>
<feature type="region of interest" description="Disordered" evidence="11">
    <location>
        <begin position="721"/>
        <end position="861"/>
    </location>
</feature>
<reference evidence="13" key="1">
    <citation type="journal article" date="2012" name="Nature">
        <title>The tomato genome sequence provides insights into fleshy fruit evolution.</title>
        <authorList>
            <consortium name="Tomato Genome Consortium"/>
        </authorList>
    </citation>
    <scope>NUCLEOTIDE SEQUENCE [LARGE SCALE GENOMIC DNA]</scope>
    <source>
        <strain evidence="13">cv. Heinz 1706</strain>
    </source>
</reference>
<dbReference type="Pfam" id="PF00570">
    <property type="entry name" value="HRDC"/>
    <property type="match status" value="1"/>
</dbReference>
<dbReference type="CDD" id="cd06147">
    <property type="entry name" value="Rrp6p_like_exo"/>
    <property type="match status" value="1"/>
</dbReference>
<dbReference type="GeneID" id="101243936"/>
<keyword evidence="2" id="KW-0698">rRNA processing</keyword>
<dbReference type="SUPFAM" id="SSF53098">
    <property type="entry name" value="Ribonuclease H-like"/>
    <property type="match status" value="1"/>
</dbReference>
<dbReference type="GO" id="GO:0003727">
    <property type="term" value="F:single-stranded RNA binding"/>
    <property type="evidence" value="ECO:0000318"/>
    <property type="project" value="GO_Central"/>
</dbReference>
<keyword evidence="6" id="KW-0269">Exonuclease</keyword>
<dbReference type="SMART" id="SM00474">
    <property type="entry name" value="35EXOc"/>
    <property type="match status" value="1"/>
</dbReference>
<organism evidence="13">
    <name type="scientific">Solanum lycopersicum</name>
    <name type="common">Tomato</name>
    <name type="synonym">Lycopersicon esculentum</name>
    <dbReference type="NCBI Taxonomy" id="4081"/>
    <lineage>
        <taxon>Eukaryota</taxon>
        <taxon>Viridiplantae</taxon>
        <taxon>Streptophyta</taxon>
        <taxon>Embryophyta</taxon>
        <taxon>Tracheophyta</taxon>
        <taxon>Spermatophyta</taxon>
        <taxon>Magnoliopsida</taxon>
        <taxon>eudicotyledons</taxon>
        <taxon>Gunneridae</taxon>
        <taxon>Pentapetalae</taxon>
        <taxon>asterids</taxon>
        <taxon>lamiids</taxon>
        <taxon>Solanales</taxon>
        <taxon>Solanaceae</taxon>
        <taxon>Solanoideae</taxon>
        <taxon>Solaneae</taxon>
        <taxon>Solanum</taxon>
        <taxon>Solanum subgen. Lycopersicon</taxon>
    </lineage>
</organism>